<reference evidence="1" key="1">
    <citation type="submission" date="2015-09" db="EMBL/GenBank/DDBJ databases">
        <authorList>
            <person name="Jackson K.R."/>
            <person name="Lunt B.L."/>
            <person name="Fisher J.N.B."/>
            <person name="Gardner A.V."/>
            <person name="Bailey M.E."/>
            <person name="Deus L.M."/>
            <person name="Earl A.S."/>
            <person name="Gibby P.D."/>
            <person name="Hartmann K.A."/>
            <person name="Liu J.E."/>
            <person name="Manci A.M."/>
            <person name="Nielsen D.A."/>
            <person name="Solomon M.B."/>
            <person name="Breakwell D.P."/>
            <person name="Burnett S.H."/>
            <person name="Grose J.H."/>
        </authorList>
    </citation>
    <scope>NUCLEOTIDE SEQUENCE</scope>
    <source>
        <strain evidence="1">7805</strain>
    </source>
</reference>
<dbReference type="EMBL" id="LO018304">
    <property type="protein sequence ID" value="CUM59764.1"/>
    <property type="molecule type" value="Genomic_DNA"/>
</dbReference>
<gene>
    <name evidence="1" type="ORF">PLAM_1797</name>
</gene>
<protein>
    <recommendedName>
        <fullName evidence="2">SnoaL-like domain-containing protein</fullName>
    </recommendedName>
</protein>
<sequence length="157" mass="18015">MIDPIGLIPTAIHGYNWIRMWHEKQANPPHLPDNALLLFKRFKEAYDTKNIIRLGFTLSDHYKGDLYGVSTKQEFISSQKRVFDNLSLVSPCLSINVYSIIENSDDIFSAIIDTQSKASVLGIPVTNYDSAPIRCEIRPEQGLWVITKMFIEWRLIS</sequence>
<dbReference type="AlphaFoldDB" id="A0A1J1JHP3"/>
<organism evidence="1">
    <name type="scientific">Planktothrix agardhii</name>
    <name type="common">Oscillatoria agardhii</name>
    <dbReference type="NCBI Taxonomy" id="1160"/>
    <lineage>
        <taxon>Bacteria</taxon>
        <taxon>Bacillati</taxon>
        <taxon>Cyanobacteriota</taxon>
        <taxon>Cyanophyceae</taxon>
        <taxon>Oscillatoriophycideae</taxon>
        <taxon>Oscillatoriales</taxon>
        <taxon>Microcoleaceae</taxon>
        <taxon>Planktothrix</taxon>
    </lineage>
</organism>
<evidence type="ECO:0000313" key="1">
    <source>
        <dbReference type="EMBL" id="CUM59764.1"/>
    </source>
</evidence>
<name>A0A1J1JHP3_PLAAG</name>
<proteinExistence type="predicted"/>
<evidence type="ECO:0008006" key="2">
    <source>
        <dbReference type="Google" id="ProtNLM"/>
    </source>
</evidence>
<accession>A0A1J1JHP3</accession>
<dbReference type="RefSeq" id="WP_235751912.1">
    <property type="nucleotide sequence ID" value="NZ_LR882950.1"/>
</dbReference>